<evidence type="ECO:0000259" key="17">
    <source>
        <dbReference type="PROSITE" id="PS51393"/>
    </source>
</evidence>
<dbReference type="InterPro" id="IPR036392">
    <property type="entry name" value="PLAT/LH2_dom_sf"/>
</dbReference>
<keyword evidence="4 13" id="KW-0479">Metal-binding</keyword>
<dbReference type="SUPFAM" id="SSF49723">
    <property type="entry name" value="Lipase/lipooxygenase domain (PLAT/LH2 domain)"/>
    <property type="match status" value="2"/>
</dbReference>
<evidence type="ECO:0000256" key="1">
    <source>
        <dbReference type="ARBA" id="ARBA00001962"/>
    </source>
</evidence>
<dbReference type="InterPro" id="IPR027433">
    <property type="entry name" value="Lipoxygenase_dom_3"/>
</dbReference>
<feature type="domain" description="Lipoxygenase" evidence="17">
    <location>
        <begin position="184"/>
        <end position="885"/>
    </location>
</feature>
<keyword evidence="10" id="KW-0443">Lipid metabolism</keyword>
<dbReference type="EC" id="1.13.11.-" evidence="14"/>
<name>A0AA88R289_9ASTE</name>
<dbReference type="Proteomes" id="UP001187471">
    <property type="component" value="Unassembled WGS sequence"/>
</dbReference>
<feature type="domain" description="Lipoxygenase" evidence="17">
    <location>
        <begin position="1095"/>
        <end position="1796"/>
    </location>
</feature>
<comment type="cofactor">
    <cofactor evidence="1 13">
        <name>Fe cation</name>
        <dbReference type="ChEBI" id="CHEBI:24875"/>
    </cofactor>
</comment>
<comment type="caution">
    <text evidence="12">Lacks conserved residue(s) required for the propagation of feature annotation.</text>
</comment>
<keyword evidence="7 13" id="KW-0223">Dioxygenase</keyword>
<evidence type="ECO:0000256" key="7">
    <source>
        <dbReference type="ARBA" id="ARBA00022964"/>
    </source>
</evidence>
<dbReference type="Gene3D" id="1.20.245.10">
    <property type="entry name" value="Lipoxygenase-1, Domain 5"/>
    <property type="match status" value="2"/>
</dbReference>
<evidence type="ECO:0000256" key="5">
    <source>
        <dbReference type="ARBA" id="ARBA00022767"/>
    </source>
</evidence>
<dbReference type="Pfam" id="PF01477">
    <property type="entry name" value="PLAT"/>
    <property type="match status" value="2"/>
</dbReference>
<dbReference type="FunFam" id="4.10.372.10:FF:000001">
    <property type="entry name" value="Lipoxygenase"/>
    <property type="match status" value="2"/>
</dbReference>
<dbReference type="CDD" id="cd01751">
    <property type="entry name" value="PLAT_LH2"/>
    <property type="match status" value="2"/>
</dbReference>
<dbReference type="FunFam" id="4.10.375.10:FF:000001">
    <property type="entry name" value="Lipoxygenase"/>
    <property type="match status" value="2"/>
</dbReference>
<dbReference type="GO" id="GO:0006633">
    <property type="term" value="P:fatty acid biosynthetic process"/>
    <property type="evidence" value="ECO:0007669"/>
    <property type="project" value="UniProtKB-KW"/>
</dbReference>
<feature type="domain" description="PLAT" evidence="16">
    <location>
        <begin position="961"/>
        <end position="1092"/>
    </location>
</feature>
<dbReference type="InterPro" id="IPR013819">
    <property type="entry name" value="LipOase_C"/>
</dbReference>
<comment type="function">
    <text evidence="14">Plant lipoxygenase may be involved in a number of diverse aspects of plant physiology including growth and development, pest resistance, and senescence or responses to wounding.</text>
</comment>
<proteinExistence type="inferred from homology"/>
<dbReference type="PANTHER" id="PTHR11771">
    <property type="entry name" value="LIPOXYGENASE"/>
    <property type="match status" value="1"/>
</dbReference>
<evidence type="ECO:0000256" key="4">
    <source>
        <dbReference type="ARBA" id="ARBA00022723"/>
    </source>
</evidence>
<sequence>PASTMGNCMSLEMLQKILEATCGKSKSNGIEYNGSDERTIKGTVLLMKNKVLDLTDHGASLLDRVHELVGKGVSIQLISAAHCDPANGLKGKLGKAAPLEKWATTFTSMSAGDVAEFNVSFDWDESMDVPGAFIIKNSHHSEFYLKTVVLEDVPGHGKVHFVCNSWVYPAHRYDYNRVFFANKTYLPCHTPEPLRQYREEELSNLRGKGSGKLQEWDRVYDYAYYNDLGSPDKGLDHARPVLGGSEKYPYPRRGRTGRKPTKTDPRSESRLPLLNLNIYVPRDEKFNHVKFSDFLAYALKSISQVVVGEIALLDTTPTEFNKFEDVMSLYKGGVKLPGGHTLEKLRDCIPWEMLRELTRSDGERFLKFPLPDVIKEDKSAWRTDEEFAREMLAGVNPVNIRRLQEFPPSSTLDPKEYGDQTSSMTRDHIEKNMNGLTIDKAIEDKRLFILDHHDAVMSYLERINTTSTKMYASRTLLLLQDDGTLKPLAIELSLPHPQGQKYGATSQVFTPAEHGTDGTIWQLAKAYAAVNDSGYHQLISHWLNTHAVIEPFVIAANRQLSVLHPIHKLLHPHFRDTMHINALGRQTLINGGGILEMTVFPQKFAMEMSTLIYKNWNFTEQGLPADLLKRGVAVEDKSKPHGLRLLIEDYPYAVDGLEIWSAIQTWVADYCSFYYPTDDLIQNDTELQSWWMELRTEGHGDIKDQPWWPQMKTRAELISSCTIIIWVASALHAAVNFGQYQYAGYMPTRPTLSRRFMPEPGTPEYAELESDPELAFLKTITAQFQTLLGVSLIEILSRHTTDEIYLGQRDIAEWTADCEPLDAFTRFGKKLVDIETGIVDRNKDERLKNRVGPVKVPYTLLYPNTSDYSKVSGLTGRGIPNSSRLQTTIPNLYHGGSRLPKTIPNLFHGVRPASAMGNCMSLEMLQKILETACGKSESNGIEYNGSDKRTITGTVLLMKKKVLDLNDHGASLLNRVHELVGKGVSIQLISAAHCDPANGLKGKLGKAAPLEKWATTFTSMSAGDVAEFNVSFDWDESMDVPGAFIIKNSHHSEFYLKTVVLEDVPGHGKVHFVCNSWVYPAHRYDYNRVFFANKTYLPCHTPEPLRQYREEELSNLRGKGSGKLQEWDRVYDYAYYNDLGSPDKGLDHARPVLGGSEKYPYPRRGRTGRKPTKTDPRSESRLPLLNLNIYVPRDEKFNHVKFSDFLAYALKSISQVVVGEIALLDTTPTEFNKFEDVMSLYKGGVKLPGGHTLEKLRDCIPWEMLRELTRSDGERFLKFPLPDVIKEDKSAWRTDEEFAREMLAGVNPVNIRRLQEFPPSSTLDPKEYGDQTSSMTRDHIEKNMNGLTIDKAIEDKRLFILDHHDAVMSYLERINTTSTKMYASRTLLLLQDDGTLKPLAIELSLPHPQGQKYGATSQVFTPAEHGTDGTIWQLAKAYAAVNDSGYHQLISHWLNTHAVIEPFVIAANRQLSVLHPIHKLLHPHFRDTMHINALGRQTLINGGGILEMTVFPQKFAMEMSTLIYKNWNFTEQGLPADLLKRGVAVEDKSKPHGLRLLIEDYPYAVDGLEIWSAIQTWVADYCSFYYPTDDLIQNDTELQSWWMELRTEGHGDIKDQPWWPQMKTRAELISSCTIIIWVASALHAAVNFGQYQYAGYMPTRPTLSRRFMPEPGTPEYAELESDPELAFLKTITAQFQTLLGVSLIEILSRHTTDEIYLGQRDTAEWTADCEPLDAFTRFGKKLVDIETGIVDRNKDERLKNRVGPVKVPYTLLYPNTSDYSKVSGLTGRGIPNSVSI</sequence>
<keyword evidence="19" id="KW-1185">Reference proteome</keyword>
<evidence type="ECO:0000313" key="19">
    <source>
        <dbReference type="Proteomes" id="UP001187471"/>
    </source>
</evidence>
<comment type="pathway">
    <text evidence="14">Lipid metabolism; oxylipin biosynthesis.</text>
</comment>
<comment type="similarity">
    <text evidence="2 13">Belongs to the lipoxygenase family.</text>
</comment>
<evidence type="ECO:0000256" key="3">
    <source>
        <dbReference type="ARBA" id="ARBA00022516"/>
    </source>
</evidence>
<keyword evidence="5 14" id="KW-0925">Oxylipin biosynthesis</keyword>
<evidence type="ECO:0000256" key="8">
    <source>
        <dbReference type="ARBA" id="ARBA00023002"/>
    </source>
</evidence>
<evidence type="ECO:0000256" key="10">
    <source>
        <dbReference type="ARBA" id="ARBA00023098"/>
    </source>
</evidence>
<dbReference type="InterPro" id="IPR036226">
    <property type="entry name" value="LipOase_C_sf"/>
</dbReference>
<accession>A0AA88R289</accession>
<organism evidence="18 19">
    <name type="scientific">Escallonia rubra</name>
    <dbReference type="NCBI Taxonomy" id="112253"/>
    <lineage>
        <taxon>Eukaryota</taxon>
        <taxon>Viridiplantae</taxon>
        <taxon>Streptophyta</taxon>
        <taxon>Embryophyta</taxon>
        <taxon>Tracheophyta</taxon>
        <taxon>Spermatophyta</taxon>
        <taxon>Magnoliopsida</taxon>
        <taxon>eudicotyledons</taxon>
        <taxon>Gunneridae</taxon>
        <taxon>Pentapetalae</taxon>
        <taxon>asterids</taxon>
        <taxon>campanulids</taxon>
        <taxon>Escalloniales</taxon>
        <taxon>Escalloniaceae</taxon>
        <taxon>Escallonia</taxon>
    </lineage>
</organism>
<dbReference type="Gene3D" id="4.10.375.10">
    <property type="entry name" value="Lipoxygenase-1, Domain 2"/>
    <property type="match status" value="2"/>
</dbReference>
<dbReference type="EMBL" id="JAVXUO010002346">
    <property type="protein sequence ID" value="KAK2974015.1"/>
    <property type="molecule type" value="Genomic_DNA"/>
</dbReference>
<feature type="domain" description="PLAT" evidence="16">
    <location>
        <begin position="47"/>
        <end position="181"/>
    </location>
</feature>
<keyword evidence="3 14" id="KW-0444">Lipid biosynthesis</keyword>
<dbReference type="InterPro" id="IPR001246">
    <property type="entry name" value="LipOase_plant"/>
</dbReference>
<evidence type="ECO:0000313" key="18">
    <source>
        <dbReference type="EMBL" id="KAK2974015.1"/>
    </source>
</evidence>
<dbReference type="InterPro" id="IPR020834">
    <property type="entry name" value="LipOase_CS"/>
</dbReference>
<evidence type="ECO:0000256" key="2">
    <source>
        <dbReference type="ARBA" id="ARBA00009419"/>
    </source>
</evidence>
<dbReference type="InterPro" id="IPR001024">
    <property type="entry name" value="PLAT/LH2_dom"/>
</dbReference>
<feature type="compositionally biased region" description="Basic residues" evidence="15">
    <location>
        <begin position="1161"/>
        <end position="1171"/>
    </location>
</feature>
<evidence type="ECO:0000256" key="11">
    <source>
        <dbReference type="ARBA" id="ARBA00023160"/>
    </source>
</evidence>
<dbReference type="PROSITE" id="PS00711">
    <property type="entry name" value="LIPOXYGENASE_1"/>
    <property type="match status" value="2"/>
</dbReference>
<dbReference type="PROSITE" id="PS50095">
    <property type="entry name" value="PLAT"/>
    <property type="match status" value="2"/>
</dbReference>
<keyword evidence="8 13" id="KW-0560">Oxidoreductase</keyword>
<keyword evidence="6" id="KW-0276">Fatty acid metabolism</keyword>
<dbReference type="SUPFAM" id="SSF48484">
    <property type="entry name" value="Lipoxigenase"/>
    <property type="match status" value="2"/>
</dbReference>
<reference evidence="18" key="1">
    <citation type="submission" date="2022-12" db="EMBL/GenBank/DDBJ databases">
        <title>Draft genome assemblies for two species of Escallonia (Escalloniales).</title>
        <authorList>
            <person name="Chanderbali A."/>
            <person name="Dervinis C."/>
            <person name="Anghel I."/>
            <person name="Soltis D."/>
            <person name="Soltis P."/>
            <person name="Zapata F."/>
        </authorList>
    </citation>
    <scope>NUCLEOTIDE SEQUENCE</scope>
    <source>
        <strain evidence="18">UCBG92.1500</strain>
        <tissue evidence="18">Leaf</tissue>
    </source>
</reference>
<dbReference type="Pfam" id="PF00305">
    <property type="entry name" value="Lipoxygenase"/>
    <property type="match status" value="2"/>
</dbReference>
<feature type="non-terminal residue" evidence="18">
    <location>
        <position position="1"/>
    </location>
</feature>
<dbReference type="PROSITE" id="PS00081">
    <property type="entry name" value="LIPOXYGENASE_2"/>
    <property type="match status" value="2"/>
</dbReference>
<dbReference type="FunFam" id="1.20.245.10:FF:000002">
    <property type="entry name" value="Lipoxygenase"/>
    <property type="match status" value="2"/>
</dbReference>
<dbReference type="PRINTS" id="PR00087">
    <property type="entry name" value="LIPOXYGENASE"/>
</dbReference>
<feature type="region of interest" description="Disordered" evidence="15">
    <location>
        <begin position="240"/>
        <end position="268"/>
    </location>
</feature>
<dbReference type="GO" id="GO:0034440">
    <property type="term" value="P:lipid oxidation"/>
    <property type="evidence" value="ECO:0007669"/>
    <property type="project" value="InterPro"/>
</dbReference>
<evidence type="ECO:0000256" key="14">
    <source>
        <dbReference type="RuleBase" id="RU003975"/>
    </source>
</evidence>
<gene>
    <name evidence="18" type="ORF">RJ640_011380</name>
</gene>
<evidence type="ECO:0000256" key="9">
    <source>
        <dbReference type="ARBA" id="ARBA00023004"/>
    </source>
</evidence>
<dbReference type="SMART" id="SM00308">
    <property type="entry name" value="LH2"/>
    <property type="match status" value="2"/>
</dbReference>
<protein>
    <recommendedName>
        <fullName evidence="14">Lipoxygenase</fullName>
        <ecNumber evidence="14">1.13.11.-</ecNumber>
    </recommendedName>
</protein>
<dbReference type="Gene3D" id="2.60.60.20">
    <property type="entry name" value="PLAT/LH2 domain"/>
    <property type="match status" value="2"/>
</dbReference>
<dbReference type="PRINTS" id="PR00468">
    <property type="entry name" value="PLTLPOXGNASE"/>
</dbReference>
<dbReference type="GO" id="GO:0016702">
    <property type="term" value="F:oxidoreductase activity, acting on single donors with incorporation of molecular oxygen, incorporation of two atoms of oxygen"/>
    <property type="evidence" value="ECO:0007669"/>
    <property type="project" value="InterPro"/>
</dbReference>
<evidence type="ECO:0000256" key="12">
    <source>
        <dbReference type="PROSITE-ProRule" id="PRU00152"/>
    </source>
</evidence>
<evidence type="ECO:0000256" key="6">
    <source>
        <dbReference type="ARBA" id="ARBA00022832"/>
    </source>
</evidence>
<dbReference type="InterPro" id="IPR042057">
    <property type="entry name" value="Lipoxy_PLAT/LH2"/>
</dbReference>
<dbReference type="PROSITE" id="PS51393">
    <property type="entry name" value="LIPOXYGENASE_3"/>
    <property type="match status" value="2"/>
</dbReference>
<dbReference type="InterPro" id="IPR000907">
    <property type="entry name" value="LipOase"/>
</dbReference>
<dbReference type="Gene3D" id="4.10.372.10">
    <property type="entry name" value="Lipoxygenase-1, Domain 3"/>
    <property type="match status" value="2"/>
</dbReference>
<dbReference type="InterPro" id="IPR020833">
    <property type="entry name" value="LipOase_Fe_BS"/>
</dbReference>
<keyword evidence="9 13" id="KW-0408">Iron</keyword>
<dbReference type="Gene3D" id="3.10.450.60">
    <property type="match status" value="2"/>
</dbReference>
<evidence type="ECO:0000259" key="16">
    <source>
        <dbReference type="PROSITE" id="PS50095"/>
    </source>
</evidence>
<feature type="compositionally biased region" description="Basic residues" evidence="15">
    <location>
        <begin position="250"/>
        <end position="260"/>
    </location>
</feature>
<feature type="region of interest" description="Disordered" evidence="15">
    <location>
        <begin position="1151"/>
        <end position="1179"/>
    </location>
</feature>
<comment type="caution">
    <text evidence="18">The sequence shown here is derived from an EMBL/GenBank/DDBJ whole genome shotgun (WGS) entry which is preliminary data.</text>
</comment>
<evidence type="ECO:0000256" key="15">
    <source>
        <dbReference type="SAM" id="MobiDB-lite"/>
    </source>
</evidence>
<dbReference type="FunFam" id="3.10.450.60:FF:000002">
    <property type="entry name" value="Lipoxygenase"/>
    <property type="match status" value="2"/>
</dbReference>
<keyword evidence="11 14" id="KW-0275">Fatty acid biosynthesis</keyword>
<evidence type="ECO:0000256" key="13">
    <source>
        <dbReference type="RuleBase" id="RU003974"/>
    </source>
</evidence>
<dbReference type="GO" id="GO:0031408">
    <property type="term" value="P:oxylipin biosynthetic process"/>
    <property type="evidence" value="ECO:0007669"/>
    <property type="project" value="UniProtKB-UniRule"/>
</dbReference>
<dbReference type="GO" id="GO:0046872">
    <property type="term" value="F:metal ion binding"/>
    <property type="evidence" value="ECO:0007669"/>
    <property type="project" value="UniProtKB-UniRule"/>
</dbReference>